<proteinExistence type="predicted"/>
<organism evidence="2 3">
    <name type="scientific">Akkermansia glycaniphila</name>
    <dbReference type="NCBI Taxonomy" id="1679444"/>
    <lineage>
        <taxon>Bacteria</taxon>
        <taxon>Pseudomonadati</taxon>
        <taxon>Verrucomicrobiota</taxon>
        <taxon>Verrucomicrobiia</taxon>
        <taxon>Verrucomicrobiales</taxon>
        <taxon>Akkermansiaceae</taxon>
        <taxon>Akkermansia</taxon>
    </lineage>
</organism>
<sequence>MKTTLIMLPFWAALAPALMATPFDNDIPGEQSTYVSIRDANHYSILLDEKLLTYREYLKYHTRYVKNKNAERYIYTIGNIGANALNTILGTLSIKRQSDGKLMAEYDFSIALGWEKPYDPFTPGSDETMRGIDQRNIINPKYPHRKVILRPKGGEENIYWIIFYPQRIGKRIDNRGTDPQPGGNTMIIYCPKTGFIDFIGRDPNKTTRLNPADLAEKRQEHPLNG</sequence>
<name>A0A1C7PEE1_9BACT</name>
<gene>
    <name evidence="2" type="ORF">PYTT_0140</name>
</gene>
<dbReference type="KEGG" id="agl:PYTT_0140"/>
<feature type="chain" id="PRO_5014266555" evidence="1">
    <location>
        <begin position="21"/>
        <end position="225"/>
    </location>
</feature>
<dbReference type="RefSeq" id="WP_067772256.1">
    <property type="nucleotide sequence ID" value="NZ_LIGX01000002.1"/>
</dbReference>
<evidence type="ECO:0000313" key="2">
    <source>
        <dbReference type="EMBL" id="SEH70963.1"/>
    </source>
</evidence>
<keyword evidence="3" id="KW-1185">Reference proteome</keyword>
<evidence type="ECO:0000256" key="1">
    <source>
        <dbReference type="SAM" id="SignalP"/>
    </source>
</evidence>
<feature type="signal peptide" evidence="1">
    <location>
        <begin position="1"/>
        <end position="20"/>
    </location>
</feature>
<dbReference type="AlphaFoldDB" id="A0A1C7PEE1"/>
<protein>
    <submittedName>
        <fullName evidence="2">Uncharacterized protein</fullName>
    </submittedName>
</protein>
<reference evidence="3" key="1">
    <citation type="submission" date="2016-09" db="EMBL/GenBank/DDBJ databases">
        <authorList>
            <person name="Koehorst J."/>
        </authorList>
    </citation>
    <scope>NUCLEOTIDE SEQUENCE [LARGE SCALE GENOMIC DNA]</scope>
</reference>
<dbReference type="Proteomes" id="UP000176204">
    <property type="component" value="Chromosome I"/>
</dbReference>
<dbReference type="EMBL" id="LT629973">
    <property type="protein sequence ID" value="SEH70963.1"/>
    <property type="molecule type" value="Genomic_DNA"/>
</dbReference>
<keyword evidence="1" id="KW-0732">Signal</keyword>
<accession>A0A1C7PEE1</accession>
<evidence type="ECO:0000313" key="3">
    <source>
        <dbReference type="Proteomes" id="UP000176204"/>
    </source>
</evidence>